<evidence type="ECO:0000259" key="4">
    <source>
        <dbReference type="Pfam" id="PF10363"/>
    </source>
</evidence>
<dbReference type="PANTHER" id="PTHR20959">
    <property type="entry name" value="TRANSPORT AND GOLGI ORGANIZATION PROTEIN 6 FAMILY MEMBER"/>
    <property type="match status" value="1"/>
</dbReference>
<dbReference type="InterPro" id="IPR039600">
    <property type="entry name" value="TANGO6/Rtp1"/>
</dbReference>
<feature type="repeat" description="HEAT" evidence="2">
    <location>
        <begin position="14"/>
        <end position="52"/>
    </location>
</feature>
<accession>A0A4S4KH60</accession>
<organism evidence="5 6">
    <name type="scientific">Hermanssonia centrifuga</name>
    <dbReference type="NCBI Taxonomy" id="98765"/>
    <lineage>
        <taxon>Eukaryota</taxon>
        <taxon>Fungi</taxon>
        <taxon>Dikarya</taxon>
        <taxon>Basidiomycota</taxon>
        <taxon>Agaricomycotina</taxon>
        <taxon>Agaricomycetes</taxon>
        <taxon>Polyporales</taxon>
        <taxon>Meruliaceae</taxon>
        <taxon>Hermanssonia</taxon>
    </lineage>
</organism>
<dbReference type="AlphaFoldDB" id="A0A4S4KH60"/>
<reference evidence="5 6" key="1">
    <citation type="submission" date="2019-02" db="EMBL/GenBank/DDBJ databases">
        <title>Genome sequencing of the rare red list fungi Phlebia centrifuga.</title>
        <authorList>
            <person name="Buettner E."/>
            <person name="Kellner H."/>
        </authorList>
    </citation>
    <scope>NUCLEOTIDE SEQUENCE [LARGE SCALE GENOMIC DNA]</scope>
    <source>
        <strain evidence="5 6">DSM 108282</strain>
    </source>
</reference>
<evidence type="ECO:0000256" key="1">
    <source>
        <dbReference type="ARBA" id="ARBA00005724"/>
    </source>
</evidence>
<evidence type="ECO:0000313" key="6">
    <source>
        <dbReference type="Proteomes" id="UP000309038"/>
    </source>
</evidence>
<dbReference type="Proteomes" id="UP000309038">
    <property type="component" value="Unassembled WGS sequence"/>
</dbReference>
<feature type="region of interest" description="Disordered" evidence="3">
    <location>
        <begin position="162"/>
        <end position="198"/>
    </location>
</feature>
<dbReference type="SUPFAM" id="SSF48371">
    <property type="entry name" value="ARM repeat"/>
    <property type="match status" value="1"/>
</dbReference>
<protein>
    <recommendedName>
        <fullName evidence="4">RNA polymerase II assembly factor Rtp1 C-terminal domain-containing protein</fullName>
    </recommendedName>
</protein>
<evidence type="ECO:0000313" key="5">
    <source>
        <dbReference type="EMBL" id="THG97618.1"/>
    </source>
</evidence>
<dbReference type="GO" id="GO:0009306">
    <property type="term" value="P:protein secretion"/>
    <property type="evidence" value="ECO:0007669"/>
    <property type="project" value="TreeGrafter"/>
</dbReference>
<comment type="caution">
    <text evidence="5">The sequence shown here is derived from an EMBL/GenBank/DDBJ whole genome shotgun (WGS) entry which is preliminary data.</text>
</comment>
<dbReference type="InterPro" id="IPR016024">
    <property type="entry name" value="ARM-type_fold"/>
</dbReference>
<evidence type="ECO:0000256" key="2">
    <source>
        <dbReference type="PROSITE-ProRule" id="PRU00103"/>
    </source>
</evidence>
<dbReference type="InterPro" id="IPR019451">
    <property type="entry name" value="Rtp1_C1"/>
</dbReference>
<dbReference type="PANTHER" id="PTHR20959:SF1">
    <property type="entry name" value="TRANSPORT AND GOLGI ORGANIZATION PROTEIN 6 HOMOLOG"/>
    <property type="match status" value="1"/>
</dbReference>
<dbReference type="PROSITE" id="PS50077">
    <property type="entry name" value="HEAT_REPEAT"/>
    <property type="match status" value="1"/>
</dbReference>
<feature type="domain" description="RNA polymerase II assembly factor Rtp1 C-terminal" evidence="4">
    <location>
        <begin position="7"/>
        <end position="92"/>
    </location>
</feature>
<proteinExistence type="inferred from homology"/>
<evidence type="ECO:0000256" key="3">
    <source>
        <dbReference type="SAM" id="MobiDB-lite"/>
    </source>
</evidence>
<dbReference type="Gene3D" id="1.25.10.10">
    <property type="entry name" value="Leucine-rich Repeat Variant"/>
    <property type="match status" value="1"/>
</dbReference>
<sequence length="280" mass="30061">MQEPAIDRALVPGILSIFLQALQDDDSYIFLNAVQGLAAIVNGFGKDTLRGLVDMYVKGLDGIAGSAMIQQDVDVRTRVGEALGQVIKRCGDTLPSYAYILIPPLFAVVRTSHLPTALRTSSLSLLAQCVSANALSVIPYATDMTTAMVDLLQIETVPASRSSAKTTAPASGLETEEKDDKETEAPKRDTMTFQPTTTNSKIPTLRRAALHFLTLLLRAFTEQVEESSTAAVYALPGEVMRRAKTIIGYVTITDEDAIVRVMAKEGLDALDGLAIAMLGL</sequence>
<name>A0A4S4KH60_9APHY</name>
<dbReference type="EMBL" id="SGPJ01000158">
    <property type="protein sequence ID" value="THG97618.1"/>
    <property type="molecule type" value="Genomic_DNA"/>
</dbReference>
<dbReference type="InterPro" id="IPR021133">
    <property type="entry name" value="HEAT_type_2"/>
</dbReference>
<feature type="compositionally biased region" description="Basic and acidic residues" evidence="3">
    <location>
        <begin position="178"/>
        <end position="190"/>
    </location>
</feature>
<gene>
    <name evidence="5" type="ORF">EW026_g4415</name>
</gene>
<keyword evidence="6" id="KW-1185">Reference proteome</keyword>
<dbReference type="Pfam" id="PF10363">
    <property type="entry name" value="RTP1_C1"/>
    <property type="match status" value="1"/>
</dbReference>
<comment type="similarity">
    <text evidence="1">Belongs to the Tango6 family.</text>
</comment>
<dbReference type="InterPro" id="IPR011989">
    <property type="entry name" value="ARM-like"/>
</dbReference>